<feature type="binding site" evidence="5">
    <location>
        <begin position="91"/>
        <end position="96"/>
    </location>
    <ligand>
        <name>FMN</name>
        <dbReference type="ChEBI" id="CHEBI:58210"/>
    </ligand>
</feature>
<dbReference type="PANTHER" id="PTHR10851:SF0">
    <property type="entry name" value="PYRIDOXINE-5'-PHOSPHATE OXIDASE"/>
    <property type="match status" value="1"/>
</dbReference>
<dbReference type="Pfam" id="PF01243">
    <property type="entry name" value="PNPOx_N"/>
    <property type="match status" value="1"/>
</dbReference>
<dbReference type="AlphaFoldDB" id="A0A6N9YMG2"/>
<dbReference type="InterPro" id="IPR000659">
    <property type="entry name" value="Pyridox_Oxase"/>
</dbReference>
<comment type="caution">
    <text evidence="9">The sequence shown here is derived from an EMBL/GenBank/DDBJ whole genome shotgun (WGS) entry which is preliminary data.</text>
</comment>
<evidence type="ECO:0000259" key="8">
    <source>
        <dbReference type="Pfam" id="PF10590"/>
    </source>
</evidence>
<evidence type="ECO:0000256" key="2">
    <source>
        <dbReference type="ARBA" id="ARBA00022630"/>
    </source>
</evidence>
<feature type="binding site" evidence="5">
    <location>
        <begin position="170"/>
        <end position="171"/>
    </location>
    <ligand>
        <name>FMN</name>
        <dbReference type="ChEBI" id="CHEBI:58210"/>
    </ligand>
</feature>
<dbReference type="NCBIfam" id="NF004231">
    <property type="entry name" value="PRK05679.1"/>
    <property type="match status" value="1"/>
</dbReference>
<dbReference type="GO" id="GO:0004733">
    <property type="term" value="F:pyridoxamine phosphate oxidase activity"/>
    <property type="evidence" value="ECO:0007669"/>
    <property type="project" value="UniProtKB-EC"/>
</dbReference>
<dbReference type="SUPFAM" id="SSF50475">
    <property type="entry name" value="FMN-binding split barrel"/>
    <property type="match status" value="1"/>
</dbReference>
<dbReference type="Gene3D" id="2.30.110.10">
    <property type="entry name" value="Electron Transport, Fmn-binding Protein, Chain A"/>
    <property type="match status" value="1"/>
</dbReference>
<feature type="domain" description="Pyridoxamine 5'-phosphate oxidase N-terminal" evidence="7">
    <location>
        <begin position="64"/>
        <end position="173"/>
    </location>
</feature>
<proteinExistence type="inferred from homology"/>
<evidence type="ECO:0000256" key="6">
    <source>
        <dbReference type="SAM" id="MobiDB-lite"/>
    </source>
</evidence>
<dbReference type="InterPro" id="IPR012349">
    <property type="entry name" value="Split_barrel_FMN-bd"/>
</dbReference>
<feature type="binding site" evidence="5">
    <location>
        <position position="113"/>
    </location>
    <ligand>
        <name>FMN</name>
        <dbReference type="ChEBI" id="CHEBI:58210"/>
    </ligand>
</feature>
<keyword evidence="10" id="KW-1185">Reference proteome</keyword>
<evidence type="ECO:0000256" key="3">
    <source>
        <dbReference type="ARBA" id="ARBA00022643"/>
    </source>
</evidence>
<dbReference type="PANTHER" id="PTHR10851">
    <property type="entry name" value="PYRIDOXINE-5-PHOSPHATE OXIDASE"/>
    <property type="match status" value="1"/>
</dbReference>
<dbReference type="EMBL" id="JAAGOB010000006">
    <property type="protein sequence ID" value="NED96216.1"/>
    <property type="molecule type" value="Genomic_DNA"/>
</dbReference>
<dbReference type="Proteomes" id="UP000469185">
    <property type="component" value="Unassembled WGS sequence"/>
</dbReference>
<feature type="domain" description="Pyridoxine 5'-phosphate oxidase dimerisation C-terminal" evidence="8">
    <location>
        <begin position="202"/>
        <end position="242"/>
    </location>
</feature>
<reference evidence="9 10" key="1">
    <citation type="submission" date="2020-02" db="EMBL/GenBank/DDBJ databases">
        <authorList>
            <person name="Li X.-J."/>
            <person name="Feng X.-M."/>
        </authorList>
    </citation>
    <scope>NUCLEOTIDE SEQUENCE [LARGE SCALE GENOMIC DNA]</scope>
    <source>
        <strain evidence="9 10">CGMCC 4.7225</strain>
    </source>
</reference>
<feature type="compositionally biased region" description="Polar residues" evidence="6">
    <location>
        <begin position="11"/>
        <end position="23"/>
    </location>
</feature>
<evidence type="ECO:0000256" key="5">
    <source>
        <dbReference type="PIRSR" id="PIRSR000190-2"/>
    </source>
</evidence>
<comment type="cofactor">
    <cofactor evidence="5">
        <name>FMN</name>
        <dbReference type="ChEBI" id="CHEBI:58210"/>
    </cofactor>
    <text evidence="5">Binds 1 FMN per subunit.</text>
</comment>
<feature type="binding site" evidence="5">
    <location>
        <position position="215"/>
    </location>
    <ligand>
        <name>FMN</name>
        <dbReference type="ChEBI" id="CHEBI:58210"/>
    </ligand>
</feature>
<dbReference type="InterPro" id="IPR011576">
    <property type="entry name" value="Pyridox_Oxase_N"/>
</dbReference>
<comment type="similarity">
    <text evidence="1">Belongs to the pyridoxamine 5'-phosphate oxidase family.</text>
</comment>
<name>A0A6N9YMG2_9ACTN</name>
<keyword evidence="4 9" id="KW-0560">Oxidoreductase</keyword>
<evidence type="ECO:0000256" key="4">
    <source>
        <dbReference type="ARBA" id="ARBA00023002"/>
    </source>
</evidence>
<dbReference type="GO" id="GO:0010181">
    <property type="term" value="F:FMN binding"/>
    <property type="evidence" value="ECO:0007669"/>
    <property type="project" value="InterPro"/>
</dbReference>
<protein>
    <submittedName>
        <fullName evidence="9">Pyridoxal 5'-phosphate synthase</fullName>
        <ecNumber evidence="9">1.4.3.5</ecNumber>
    </submittedName>
</protein>
<feature type="binding site" evidence="5">
    <location>
        <position position="225"/>
    </location>
    <ligand>
        <name>FMN</name>
        <dbReference type="ChEBI" id="CHEBI:58210"/>
    </ligand>
</feature>
<sequence length="242" mass="26982">MAPRRPPRGCQHTNSTRKGPCTVPNQTLAVSERLRALPVFPATLPTFEPDEVQAEPQELFLDWLDEAVEGGVPAPHVMTLSTVDDGRAAARVLILKDVTDQGWQFASRSDSPKGHQIAEHAHVALTFFWQQLGRQIRISGQAASLGEAAGARDFLARPEASRASGLVGRQSLPMHSMDEYREAYAAARERIAADPGIVAPTWTVYMVRPDTVEFWQASHERAHIRLRYERGTSGWRTERLWP</sequence>
<feature type="region of interest" description="Disordered" evidence="6">
    <location>
        <begin position="1"/>
        <end position="23"/>
    </location>
</feature>
<organism evidence="9 10">
    <name type="scientific">Phytoactinopolyspora alkaliphila</name>
    <dbReference type="NCBI Taxonomy" id="1783498"/>
    <lineage>
        <taxon>Bacteria</taxon>
        <taxon>Bacillati</taxon>
        <taxon>Actinomycetota</taxon>
        <taxon>Actinomycetes</taxon>
        <taxon>Jiangellales</taxon>
        <taxon>Jiangellaceae</taxon>
        <taxon>Phytoactinopolyspora</taxon>
    </lineage>
</organism>
<feature type="binding site" evidence="5">
    <location>
        <position position="135"/>
    </location>
    <ligand>
        <name>FMN</name>
        <dbReference type="ChEBI" id="CHEBI:58210"/>
    </ligand>
</feature>
<dbReference type="InterPro" id="IPR019576">
    <property type="entry name" value="Pyridoxamine_oxidase_dimer_C"/>
</dbReference>
<evidence type="ECO:0000259" key="7">
    <source>
        <dbReference type="Pfam" id="PF01243"/>
    </source>
</evidence>
<dbReference type="Pfam" id="PF10590">
    <property type="entry name" value="PNP_phzG_C"/>
    <property type="match status" value="1"/>
</dbReference>
<evidence type="ECO:0000313" key="10">
    <source>
        <dbReference type="Proteomes" id="UP000469185"/>
    </source>
</evidence>
<evidence type="ECO:0000256" key="1">
    <source>
        <dbReference type="ARBA" id="ARBA00007301"/>
    </source>
</evidence>
<accession>A0A6N9YMG2</accession>
<dbReference type="EC" id="1.4.3.5" evidence="9"/>
<gene>
    <name evidence="9" type="ORF">G1H11_12935</name>
</gene>
<evidence type="ECO:0000313" key="9">
    <source>
        <dbReference type="EMBL" id="NED96216.1"/>
    </source>
</evidence>
<keyword evidence="3 5" id="KW-0288">FMN</keyword>
<dbReference type="GO" id="GO:0008615">
    <property type="term" value="P:pyridoxine biosynthetic process"/>
    <property type="evidence" value="ECO:0007669"/>
    <property type="project" value="InterPro"/>
</dbReference>
<dbReference type="PIRSF" id="PIRSF000190">
    <property type="entry name" value="Pyd_amn-ph_oxd"/>
    <property type="match status" value="1"/>
</dbReference>
<keyword evidence="2" id="KW-0285">Flavoprotein</keyword>